<proteinExistence type="predicted"/>
<name>A0A8S5PWS0_9CAUD</name>
<sequence length="32" mass="3857">MHIIRVKDFGPQRADNVHLSFCFVMGIRKRKR</sequence>
<evidence type="ECO:0000313" key="1">
    <source>
        <dbReference type="EMBL" id="DAE11200.1"/>
    </source>
</evidence>
<accession>A0A8S5PWS0</accession>
<organism evidence="1">
    <name type="scientific">Myoviridae sp. ctcFb5</name>
    <dbReference type="NCBI Taxonomy" id="2825137"/>
    <lineage>
        <taxon>Viruses</taxon>
        <taxon>Duplodnaviria</taxon>
        <taxon>Heunggongvirae</taxon>
        <taxon>Uroviricota</taxon>
        <taxon>Caudoviricetes</taxon>
    </lineage>
</organism>
<dbReference type="EMBL" id="BK015527">
    <property type="protein sequence ID" value="DAE11200.1"/>
    <property type="molecule type" value="Genomic_DNA"/>
</dbReference>
<protein>
    <submittedName>
        <fullName evidence="1">Uncharacterized protein</fullName>
    </submittedName>
</protein>
<reference evidence="1" key="1">
    <citation type="journal article" date="2021" name="Proc. Natl. Acad. Sci. U.S.A.">
        <title>A Catalog of Tens of Thousands of Viruses from Human Metagenomes Reveals Hidden Associations with Chronic Diseases.</title>
        <authorList>
            <person name="Tisza M.J."/>
            <person name="Buck C.B."/>
        </authorList>
    </citation>
    <scope>NUCLEOTIDE SEQUENCE</scope>
    <source>
        <strain evidence="1">CtcFb5</strain>
    </source>
</reference>